<evidence type="ECO:0000259" key="1">
    <source>
        <dbReference type="Pfam" id="PF13966"/>
    </source>
</evidence>
<name>A0A5A7QMB9_STRAF</name>
<keyword evidence="3" id="KW-1185">Reference proteome</keyword>
<sequence length="185" mass="21409">MAEGANSRNLLLDKLQCPNKIKLFLWRMFHNTLPTALHLFQRHITSQAMCFRSSSHVEYRIHALRDCTRARKTWLELNPNLMNGNFFHQNSNSKQDHLNIPWRMVFLYAAWYLWYWRNCMLFDSSFLWPDNAAQVIRGKAKCQTEISGGWVPPEGNTVKVNVDASIQGQQGLATAGGLLRDSQAR</sequence>
<organism evidence="2 3">
    <name type="scientific">Striga asiatica</name>
    <name type="common">Asiatic witchweed</name>
    <name type="synonym">Buchnera asiatica</name>
    <dbReference type="NCBI Taxonomy" id="4170"/>
    <lineage>
        <taxon>Eukaryota</taxon>
        <taxon>Viridiplantae</taxon>
        <taxon>Streptophyta</taxon>
        <taxon>Embryophyta</taxon>
        <taxon>Tracheophyta</taxon>
        <taxon>Spermatophyta</taxon>
        <taxon>Magnoliopsida</taxon>
        <taxon>eudicotyledons</taxon>
        <taxon>Gunneridae</taxon>
        <taxon>Pentapetalae</taxon>
        <taxon>asterids</taxon>
        <taxon>lamiids</taxon>
        <taxon>Lamiales</taxon>
        <taxon>Orobanchaceae</taxon>
        <taxon>Buchnereae</taxon>
        <taxon>Striga</taxon>
    </lineage>
</organism>
<accession>A0A5A7QMB9</accession>
<proteinExistence type="predicted"/>
<dbReference type="InterPro" id="IPR026960">
    <property type="entry name" value="RVT-Znf"/>
</dbReference>
<dbReference type="AlphaFoldDB" id="A0A5A7QMB9"/>
<evidence type="ECO:0000313" key="2">
    <source>
        <dbReference type="EMBL" id="GER46156.1"/>
    </source>
</evidence>
<feature type="domain" description="Reverse transcriptase zinc-binding" evidence="1">
    <location>
        <begin position="14"/>
        <end position="74"/>
    </location>
</feature>
<comment type="caution">
    <text evidence="2">The sequence shown here is derived from an EMBL/GenBank/DDBJ whole genome shotgun (WGS) entry which is preliminary data.</text>
</comment>
<protein>
    <submittedName>
        <fullName evidence="2">Polynucleotidyl transferase</fullName>
    </submittedName>
</protein>
<dbReference type="Proteomes" id="UP000325081">
    <property type="component" value="Unassembled WGS sequence"/>
</dbReference>
<evidence type="ECO:0000313" key="3">
    <source>
        <dbReference type="Proteomes" id="UP000325081"/>
    </source>
</evidence>
<keyword evidence="2" id="KW-0808">Transferase</keyword>
<feature type="non-terminal residue" evidence="2">
    <location>
        <position position="185"/>
    </location>
</feature>
<dbReference type="Pfam" id="PF13966">
    <property type="entry name" value="zf-RVT"/>
    <property type="match status" value="1"/>
</dbReference>
<dbReference type="GO" id="GO:0016740">
    <property type="term" value="F:transferase activity"/>
    <property type="evidence" value="ECO:0007669"/>
    <property type="project" value="UniProtKB-KW"/>
</dbReference>
<dbReference type="OrthoDB" id="1752229at2759"/>
<dbReference type="EMBL" id="BKCP01007405">
    <property type="protein sequence ID" value="GER46156.1"/>
    <property type="molecule type" value="Genomic_DNA"/>
</dbReference>
<gene>
    <name evidence="2" type="ORF">STAS_23173</name>
</gene>
<reference evidence="3" key="1">
    <citation type="journal article" date="2019" name="Curr. Biol.">
        <title>Genome Sequence of Striga asiatica Provides Insight into the Evolution of Plant Parasitism.</title>
        <authorList>
            <person name="Yoshida S."/>
            <person name="Kim S."/>
            <person name="Wafula E.K."/>
            <person name="Tanskanen J."/>
            <person name="Kim Y.M."/>
            <person name="Honaas L."/>
            <person name="Yang Z."/>
            <person name="Spallek T."/>
            <person name="Conn C.E."/>
            <person name="Ichihashi Y."/>
            <person name="Cheong K."/>
            <person name="Cui S."/>
            <person name="Der J.P."/>
            <person name="Gundlach H."/>
            <person name="Jiao Y."/>
            <person name="Hori C."/>
            <person name="Ishida J.K."/>
            <person name="Kasahara H."/>
            <person name="Kiba T."/>
            <person name="Kim M.S."/>
            <person name="Koo N."/>
            <person name="Laohavisit A."/>
            <person name="Lee Y.H."/>
            <person name="Lumba S."/>
            <person name="McCourt P."/>
            <person name="Mortimer J.C."/>
            <person name="Mutuku J.M."/>
            <person name="Nomura T."/>
            <person name="Sasaki-Sekimoto Y."/>
            <person name="Seto Y."/>
            <person name="Wang Y."/>
            <person name="Wakatake T."/>
            <person name="Sakakibara H."/>
            <person name="Demura T."/>
            <person name="Yamaguchi S."/>
            <person name="Yoneyama K."/>
            <person name="Manabe R.I."/>
            <person name="Nelson D.C."/>
            <person name="Schulman A.H."/>
            <person name="Timko M.P."/>
            <person name="dePamphilis C.W."/>
            <person name="Choi D."/>
            <person name="Shirasu K."/>
        </authorList>
    </citation>
    <scope>NUCLEOTIDE SEQUENCE [LARGE SCALE GENOMIC DNA]</scope>
    <source>
        <strain evidence="3">cv. UVA1</strain>
    </source>
</reference>